<gene>
    <name evidence="1" type="ORF">HYPSUDRAFT_623646</name>
</gene>
<reference evidence="2" key="1">
    <citation type="submission" date="2014-04" db="EMBL/GenBank/DDBJ databases">
        <title>Evolutionary Origins and Diversification of the Mycorrhizal Mutualists.</title>
        <authorList>
            <consortium name="DOE Joint Genome Institute"/>
            <consortium name="Mycorrhizal Genomics Consortium"/>
            <person name="Kohler A."/>
            <person name="Kuo A."/>
            <person name="Nagy L.G."/>
            <person name="Floudas D."/>
            <person name="Copeland A."/>
            <person name="Barry K.W."/>
            <person name="Cichocki N."/>
            <person name="Veneault-Fourrey C."/>
            <person name="LaButti K."/>
            <person name="Lindquist E.A."/>
            <person name="Lipzen A."/>
            <person name="Lundell T."/>
            <person name="Morin E."/>
            <person name="Murat C."/>
            <person name="Riley R."/>
            <person name="Ohm R."/>
            <person name="Sun H."/>
            <person name="Tunlid A."/>
            <person name="Henrissat B."/>
            <person name="Grigoriev I.V."/>
            <person name="Hibbett D.S."/>
            <person name="Martin F."/>
        </authorList>
    </citation>
    <scope>NUCLEOTIDE SEQUENCE [LARGE SCALE GENOMIC DNA]</scope>
    <source>
        <strain evidence="2">FD-334 SS-4</strain>
    </source>
</reference>
<name>A0A0D2LLM7_HYPSF</name>
<organism evidence="1 2">
    <name type="scientific">Hypholoma sublateritium (strain FD-334 SS-4)</name>
    <dbReference type="NCBI Taxonomy" id="945553"/>
    <lineage>
        <taxon>Eukaryota</taxon>
        <taxon>Fungi</taxon>
        <taxon>Dikarya</taxon>
        <taxon>Basidiomycota</taxon>
        <taxon>Agaricomycotina</taxon>
        <taxon>Agaricomycetes</taxon>
        <taxon>Agaricomycetidae</taxon>
        <taxon>Agaricales</taxon>
        <taxon>Agaricineae</taxon>
        <taxon>Strophariaceae</taxon>
        <taxon>Hypholoma</taxon>
    </lineage>
</organism>
<sequence>MRVVGPLNTAKCTDVNTMETRMYSAGQLGLPGTLVDRPWKGPNCFYSSRTLNRRAGTAAVMFSWTVSAYPSTITPIPHTHRLCFYSPFCTLDGPHCLHLILSSSDIAHPGAYATPRIDSRVSRCVWAFYILFCGWVCVSGARMPCGDFSPVGHAKNAPTSSHTATRCADAIQDDECALPMTGWDA</sequence>
<proteinExistence type="predicted"/>
<dbReference type="AlphaFoldDB" id="A0A0D2LLM7"/>
<accession>A0A0D2LLM7</accession>
<keyword evidence="2" id="KW-1185">Reference proteome</keyword>
<dbReference type="EMBL" id="KN817520">
    <property type="protein sequence ID" value="KJA28877.1"/>
    <property type="molecule type" value="Genomic_DNA"/>
</dbReference>
<evidence type="ECO:0000313" key="2">
    <source>
        <dbReference type="Proteomes" id="UP000054270"/>
    </source>
</evidence>
<dbReference type="Proteomes" id="UP000054270">
    <property type="component" value="Unassembled WGS sequence"/>
</dbReference>
<protein>
    <submittedName>
        <fullName evidence="1">Uncharacterized protein</fullName>
    </submittedName>
</protein>
<evidence type="ECO:0000313" key="1">
    <source>
        <dbReference type="EMBL" id="KJA28877.1"/>
    </source>
</evidence>